<dbReference type="Gramene" id="Os05t0574200-00">
    <property type="protein sequence ID" value="Os05t0574200-00"/>
    <property type="gene ID" value="Os05g0574200"/>
</dbReference>
<reference evidence="2 3" key="2">
    <citation type="journal article" date="2013" name="Plant Cell Physiol.">
        <title>Rice Annotation Project Database (RAP-DB): an integrative and interactive database for rice genomics.</title>
        <authorList>
            <person name="Sakai H."/>
            <person name="Lee S.S."/>
            <person name="Tanaka T."/>
            <person name="Numa H."/>
            <person name="Kim J."/>
            <person name="Kawahara Y."/>
            <person name="Wakimoto H."/>
            <person name="Yang C.C."/>
            <person name="Iwamoto M."/>
            <person name="Abe T."/>
            <person name="Yamada Y."/>
            <person name="Muto A."/>
            <person name="Inokuchi H."/>
            <person name="Ikemura T."/>
            <person name="Matsumoto T."/>
            <person name="Sasaki T."/>
            <person name="Itoh T."/>
        </authorList>
    </citation>
    <scope>NUCLEOTIDE SEQUENCE [LARGE SCALE GENOMIC DNA]</scope>
    <source>
        <strain evidence="3">cv. Nipponbare</strain>
    </source>
</reference>
<sequence>MGTTSPAFLTWSALRSGNDANAALKKPSPTRGLANTIAVTGHGGCDDDELAGGQLAPLATMSTAFRVASDAPRLCPTTVMLVTSSLYNSISLLTSSSTWSLALALLYLESLLLDVYTDRKPRCTMARGFAAAAAPSTGAAGTGVKSKSLTHSRLSTVPRHATTMSRRPSAATPSSVATATYPIQLDSLDHAGGSSDGSGSSRNASGTGSPDVA</sequence>
<gene>
    <name evidence="2" type="ordered locus">Os05g0574200</name>
    <name evidence="2" type="ORF">OSNPB_050574200</name>
</gene>
<evidence type="ECO:0000313" key="2">
    <source>
        <dbReference type="EMBL" id="BAS95458.1"/>
    </source>
</evidence>
<protein>
    <submittedName>
        <fullName evidence="2">Os05g0574200 protein</fullName>
    </submittedName>
</protein>
<dbReference type="PaxDb" id="39947-A0A0P0WR99"/>
<reference evidence="2 3" key="3">
    <citation type="journal article" date="2013" name="Rice">
        <title>Improvement of the Oryza sativa Nipponbare reference genome using next generation sequence and optical map data.</title>
        <authorList>
            <person name="Kawahara Y."/>
            <person name="de la Bastide M."/>
            <person name="Hamilton J.P."/>
            <person name="Kanamori H."/>
            <person name="McCombie W.R."/>
            <person name="Ouyang S."/>
            <person name="Schwartz D.C."/>
            <person name="Tanaka T."/>
            <person name="Wu J."/>
            <person name="Zhou S."/>
            <person name="Childs K.L."/>
            <person name="Davidson R.M."/>
            <person name="Lin H."/>
            <person name="Quesada-Ocampo L."/>
            <person name="Vaillancourt B."/>
            <person name="Sakai H."/>
            <person name="Lee S.S."/>
            <person name="Kim J."/>
            <person name="Numa H."/>
            <person name="Itoh T."/>
            <person name="Buell C.R."/>
            <person name="Matsumoto T."/>
        </authorList>
    </citation>
    <scope>NUCLEOTIDE SEQUENCE [LARGE SCALE GENOMIC DNA]</scope>
    <source>
        <strain evidence="3">cv. Nipponbare</strain>
    </source>
</reference>
<dbReference type="FunCoup" id="A0A0P0WR99">
    <property type="interactions" value="331"/>
</dbReference>
<feature type="compositionally biased region" description="Polar residues" evidence="1">
    <location>
        <begin position="145"/>
        <end position="155"/>
    </location>
</feature>
<keyword evidence="3" id="KW-1185">Reference proteome</keyword>
<dbReference type="AlphaFoldDB" id="A0A0P0WR99"/>
<accession>A0A0P0WR99</accession>
<name>A0A0P0WR99_ORYSJ</name>
<dbReference type="InParanoid" id="A0A0P0WR99"/>
<feature type="region of interest" description="Disordered" evidence="1">
    <location>
        <begin position="136"/>
        <end position="213"/>
    </location>
</feature>
<organism evidence="2 3">
    <name type="scientific">Oryza sativa subsp. japonica</name>
    <name type="common">Rice</name>
    <dbReference type="NCBI Taxonomy" id="39947"/>
    <lineage>
        <taxon>Eukaryota</taxon>
        <taxon>Viridiplantae</taxon>
        <taxon>Streptophyta</taxon>
        <taxon>Embryophyta</taxon>
        <taxon>Tracheophyta</taxon>
        <taxon>Spermatophyta</taxon>
        <taxon>Magnoliopsida</taxon>
        <taxon>Liliopsida</taxon>
        <taxon>Poales</taxon>
        <taxon>Poaceae</taxon>
        <taxon>BOP clade</taxon>
        <taxon>Oryzoideae</taxon>
        <taxon>Oryzeae</taxon>
        <taxon>Oryzinae</taxon>
        <taxon>Oryza</taxon>
        <taxon>Oryza sativa</taxon>
    </lineage>
</organism>
<evidence type="ECO:0000313" key="3">
    <source>
        <dbReference type="Proteomes" id="UP000059680"/>
    </source>
</evidence>
<dbReference type="Proteomes" id="UP000059680">
    <property type="component" value="Chromosome 5"/>
</dbReference>
<feature type="compositionally biased region" description="Low complexity" evidence="1">
    <location>
        <begin position="197"/>
        <end position="206"/>
    </location>
</feature>
<feature type="compositionally biased region" description="Low complexity" evidence="1">
    <location>
        <begin position="165"/>
        <end position="180"/>
    </location>
</feature>
<evidence type="ECO:0000256" key="1">
    <source>
        <dbReference type="SAM" id="MobiDB-lite"/>
    </source>
</evidence>
<reference evidence="3" key="1">
    <citation type="journal article" date="2005" name="Nature">
        <title>The map-based sequence of the rice genome.</title>
        <authorList>
            <consortium name="International rice genome sequencing project (IRGSP)"/>
            <person name="Matsumoto T."/>
            <person name="Wu J."/>
            <person name="Kanamori H."/>
            <person name="Katayose Y."/>
            <person name="Fujisawa M."/>
            <person name="Namiki N."/>
            <person name="Mizuno H."/>
            <person name="Yamamoto K."/>
            <person name="Antonio B.A."/>
            <person name="Baba T."/>
            <person name="Sakata K."/>
            <person name="Nagamura Y."/>
            <person name="Aoki H."/>
            <person name="Arikawa K."/>
            <person name="Arita K."/>
            <person name="Bito T."/>
            <person name="Chiden Y."/>
            <person name="Fujitsuka N."/>
            <person name="Fukunaka R."/>
            <person name="Hamada M."/>
            <person name="Harada C."/>
            <person name="Hayashi A."/>
            <person name="Hijishita S."/>
            <person name="Honda M."/>
            <person name="Hosokawa S."/>
            <person name="Ichikawa Y."/>
            <person name="Idonuma A."/>
            <person name="Iijima M."/>
            <person name="Ikeda M."/>
            <person name="Ikeno M."/>
            <person name="Ito K."/>
            <person name="Ito S."/>
            <person name="Ito T."/>
            <person name="Ito Y."/>
            <person name="Ito Y."/>
            <person name="Iwabuchi A."/>
            <person name="Kamiya K."/>
            <person name="Karasawa W."/>
            <person name="Kurita K."/>
            <person name="Katagiri S."/>
            <person name="Kikuta A."/>
            <person name="Kobayashi H."/>
            <person name="Kobayashi N."/>
            <person name="Machita K."/>
            <person name="Maehara T."/>
            <person name="Masukawa M."/>
            <person name="Mizubayashi T."/>
            <person name="Mukai Y."/>
            <person name="Nagasaki H."/>
            <person name="Nagata Y."/>
            <person name="Naito S."/>
            <person name="Nakashima M."/>
            <person name="Nakama Y."/>
            <person name="Nakamichi Y."/>
            <person name="Nakamura M."/>
            <person name="Meguro A."/>
            <person name="Negishi M."/>
            <person name="Ohta I."/>
            <person name="Ohta T."/>
            <person name="Okamoto M."/>
            <person name="Ono N."/>
            <person name="Saji S."/>
            <person name="Sakaguchi M."/>
            <person name="Sakai K."/>
            <person name="Shibata M."/>
            <person name="Shimokawa T."/>
            <person name="Song J."/>
            <person name="Takazaki Y."/>
            <person name="Terasawa K."/>
            <person name="Tsugane M."/>
            <person name="Tsuji K."/>
            <person name="Ueda S."/>
            <person name="Waki K."/>
            <person name="Yamagata H."/>
            <person name="Yamamoto M."/>
            <person name="Yamamoto S."/>
            <person name="Yamane H."/>
            <person name="Yoshiki S."/>
            <person name="Yoshihara R."/>
            <person name="Yukawa K."/>
            <person name="Zhong H."/>
            <person name="Yano M."/>
            <person name="Yuan Q."/>
            <person name="Ouyang S."/>
            <person name="Liu J."/>
            <person name="Jones K.M."/>
            <person name="Gansberger K."/>
            <person name="Moffat K."/>
            <person name="Hill J."/>
            <person name="Bera J."/>
            <person name="Fadrosh D."/>
            <person name="Jin S."/>
            <person name="Johri S."/>
            <person name="Kim M."/>
            <person name="Overton L."/>
            <person name="Reardon M."/>
            <person name="Tsitrin T."/>
            <person name="Vuong H."/>
            <person name="Weaver B."/>
            <person name="Ciecko A."/>
            <person name="Tallon L."/>
            <person name="Jackson J."/>
            <person name="Pai G."/>
            <person name="Aken S.V."/>
            <person name="Utterback T."/>
            <person name="Reidmuller S."/>
            <person name="Feldblyum T."/>
            <person name="Hsiao J."/>
            <person name="Zismann V."/>
            <person name="Iobst S."/>
            <person name="de Vazeille A.R."/>
            <person name="Buell C.R."/>
            <person name="Ying K."/>
            <person name="Li Y."/>
            <person name="Lu T."/>
            <person name="Huang Y."/>
            <person name="Zhao Q."/>
            <person name="Feng Q."/>
            <person name="Zhang L."/>
            <person name="Zhu J."/>
            <person name="Weng Q."/>
            <person name="Mu J."/>
            <person name="Lu Y."/>
            <person name="Fan D."/>
            <person name="Liu Y."/>
            <person name="Guan J."/>
            <person name="Zhang Y."/>
            <person name="Yu S."/>
            <person name="Liu X."/>
            <person name="Zhang Y."/>
            <person name="Hong G."/>
            <person name="Han B."/>
            <person name="Choisne N."/>
            <person name="Demange N."/>
            <person name="Orjeda G."/>
            <person name="Samain S."/>
            <person name="Cattolico L."/>
            <person name="Pelletier E."/>
            <person name="Couloux A."/>
            <person name="Segurens B."/>
            <person name="Wincker P."/>
            <person name="D'Hont A."/>
            <person name="Scarpelli C."/>
            <person name="Weissenbach J."/>
            <person name="Salanoubat M."/>
            <person name="Quetier F."/>
            <person name="Yu Y."/>
            <person name="Kim H.R."/>
            <person name="Rambo T."/>
            <person name="Currie J."/>
            <person name="Collura K."/>
            <person name="Luo M."/>
            <person name="Yang T."/>
            <person name="Ammiraju J.S.S."/>
            <person name="Engler F."/>
            <person name="Soderlund C."/>
            <person name="Wing R.A."/>
            <person name="Palmer L.E."/>
            <person name="de la Bastide M."/>
            <person name="Spiegel L."/>
            <person name="Nascimento L."/>
            <person name="Zutavern T."/>
            <person name="O'Shaughnessy A."/>
            <person name="Dike S."/>
            <person name="Dedhia N."/>
            <person name="Preston R."/>
            <person name="Balija V."/>
            <person name="McCombie W.R."/>
            <person name="Chow T."/>
            <person name="Chen H."/>
            <person name="Chung M."/>
            <person name="Chen C."/>
            <person name="Shaw J."/>
            <person name="Wu H."/>
            <person name="Hsiao K."/>
            <person name="Chao Y."/>
            <person name="Chu M."/>
            <person name="Cheng C."/>
            <person name="Hour A."/>
            <person name="Lee P."/>
            <person name="Lin S."/>
            <person name="Lin Y."/>
            <person name="Liou J."/>
            <person name="Liu S."/>
            <person name="Hsing Y."/>
            <person name="Raghuvanshi S."/>
            <person name="Mohanty A."/>
            <person name="Bharti A.K."/>
            <person name="Gaur A."/>
            <person name="Gupta V."/>
            <person name="Kumar D."/>
            <person name="Ravi V."/>
            <person name="Vij S."/>
            <person name="Kapur A."/>
            <person name="Khurana P."/>
            <person name="Khurana P."/>
            <person name="Khurana J.P."/>
            <person name="Tyagi A.K."/>
            <person name="Gaikwad K."/>
            <person name="Singh A."/>
            <person name="Dalal V."/>
            <person name="Srivastava S."/>
            <person name="Dixit A."/>
            <person name="Pal A.K."/>
            <person name="Ghazi I.A."/>
            <person name="Yadav M."/>
            <person name="Pandit A."/>
            <person name="Bhargava A."/>
            <person name="Sureshbabu K."/>
            <person name="Batra K."/>
            <person name="Sharma T.R."/>
            <person name="Mohapatra T."/>
            <person name="Singh N.K."/>
            <person name="Messing J."/>
            <person name="Nelson A.B."/>
            <person name="Fuks G."/>
            <person name="Kavchok S."/>
            <person name="Keizer G."/>
            <person name="Linton E."/>
            <person name="Llaca V."/>
            <person name="Song R."/>
            <person name="Tanyolac B."/>
            <person name="Young S."/>
            <person name="Ho-Il K."/>
            <person name="Hahn J.H."/>
            <person name="Sangsakoo G."/>
            <person name="Vanavichit A."/>
            <person name="de Mattos Luiz.A.T."/>
            <person name="Zimmer P.D."/>
            <person name="Malone G."/>
            <person name="Dellagostin O."/>
            <person name="de Oliveira A.C."/>
            <person name="Bevan M."/>
            <person name="Bancroft I."/>
            <person name="Minx P."/>
            <person name="Cordum H."/>
            <person name="Wilson R."/>
            <person name="Cheng Z."/>
            <person name="Jin W."/>
            <person name="Jiang J."/>
            <person name="Leong S.A."/>
            <person name="Iwama H."/>
            <person name="Gojobori T."/>
            <person name="Itoh T."/>
            <person name="Niimura Y."/>
            <person name="Fujii Y."/>
            <person name="Habara T."/>
            <person name="Sakai H."/>
            <person name="Sato Y."/>
            <person name="Wilson G."/>
            <person name="Kumar K."/>
            <person name="McCouch S."/>
            <person name="Juretic N."/>
            <person name="Hoen D."/>
            <person name="Wright S."/>
            <person name="Bruskiewich R."/>
            <person name="Bureau T."/>
            <person name="Miyao A."/>
            <person name="Hirochika H."/>
            <person name="Nishikawa T."/>
            <person name="Kadowaki K."/>
            <person name="Sugiura M."/>
            <person name="Burr B."/>
            <person name="Sasaki T."/>
        </authorList>
    </citation>
    <scope>NUCLEOTIDE SEQUENCE [LARGE SCALE GENOMIC DNA]</scope>
    <source>
        <strain evidence="3">cv. Nipponbare</strain>
    </source>
</reference>
<proteinExistence type="predicted"/>
<dbReference type="EMBL" id="AP014961">
    <property type="protein sequence ID" value="BAS95458.1"/>
    <property type="molecule type" value="Genomic_DNA"/>
</dbReference>